<dbReference type="Gene3D" id="3.40.50.300">
    <property type="entry name" value="P-loop containing nucleotide triphosphate hydrolases"/>
    <property type="match status" value="1"/>
</dbReference>
<sequence length="525" mass="57466">MADPLSIASGVAGLLTLSAAAYDALSTFLANTKNAPKAVREILTEVTEMRLALMSASELLATFDNVAHSRKKMVQLEHLILVLTQVFDTFSELRHLLARFSHIPKALWARIKWAWLQSKANDLMQRLRSHKSSLSLILNILQCESDLEAQNSRSTLNLMMSKILENDTVRLRILEANSVTYEQTSSLGLLDDKIAPTEPPPMVFLGAALSYHSPDAQQKGDGRASRLGQDGTRQPFEDVLARTWVYSRARDNATDISWSTGFLECRSWGVLSGLSLEEVSNISIVALPIAAGAMEEAKVGWYLEAQTSISQDIKPPDYALHKPRDMQQGYTITLIGDGGVGKSSMASQLCLGMTGSDRADYTIQDCYILNMTIDNETCPVQIIDTSGQEDYQVLLQDAIDDGDGIIVVFSLDSAQSFNRAKQLADLAKTTKGYVASTSDQIPVALVGNKSDLGGREVGSRELATAAKRIGCQSFECSARTGRNLYDPFHGVMRGIWRMAELEGPKTSLDPAKNIPNVDTSIPAWI</sequence>
<dbReference type="GO" id="GO:0005525">
    <property type="term" value="F:GTP binding"/>
    <property type="evidence" value="ECO:0007669"/>
    <property type="project" value="UniProtKB-KW"/>
</dbReference>
<dbReference type="Pfam" id="PF00071">
    <property type="entry name" value="Ras"/>
    <property type="match status" value="1"/>
</dbReference>
<dbReference type="GO" id="GO:0007165">
    <property type="term" value="P:signal transduction"/>
    <property type="evidence" value="ECO:0007669"/>
    <property type="project" value="InterPro"/>
</dbReference>
<dbReference type="PRINTS" id="PR00449">
    <property type="entry name" value="RASTRNSFRMNG"/>
</dbReference>
<dbReference type="InterPro" id="IPR027417">
    <property type="entry name" value="P-loop_NTPase"/>
</dbReference>
<dbReference type="AlphaFoldDB" id="A0AA39YSM5"/>
<keyword evidence="3" id="KW-0378">Hydrolase</keyword>
<dbReference type="PANTHER" id="PTHR24070">
    <property type="entry name" value="RAS, DI-RAS, AND RHEB FAMILY MEMBERS OF SMALL GTPASE SUPERFAMILY"/>
    <property type="match status" value="1"/>
</dbReference>
<dbReference type="EMBL" id="JAULSV010000001">
    <property type="protein sequence ID" value="KAK0657886.1"/>
    <property type="molecule type" value="Genomic_DNA"/>
</dbReference>
<keyword evidence="2" id="KW-0342">GTP-binding</keyword>
<keyword evidence="1" id="KW-0547">Nucleotide-binding</keyword>
<comment type="caution">
    <text evidence="3">The sequence shown here is derived from an EMBL/GenBank/DDBJ whole genome shotgun (WGS) entry which is preliminary data.</text>
</comment>
<dbReference type="SMART" id="SM00174">
    <property type="entry name" value="RHO"/>
    <property type="match status" value="1"/>
</dbReference>
<evidence type="ECO:0000256" key="2">
    <source>
        <dbReference type="ARBA" id="ARBA00023134"/>
    </source>
</evidence>
<evidence type="ECO:0000313" key="4">
    <source>
        <dbReference type="Proteomes" id="UP001174936"/>
    </source>
</evidence>
<dbReference type="PROSITE" id="PS51419">
    <property type="entry name" value="RAB"/>
    <property type="match status" value="1"/>
</dbReference>
<reference evidence="3" key="1">
    <citation type="submission" date="2023-06" db="EMBL/GenBank/DDBJ databases">
        <title>Genome-scale phylogeny and comparative genomics of the fungal order Sordariales.</title>
        <authorList>
            <consortium name="Lawrence Berkeley National Laboratory"/>
            <person name="Hensen N."/>
            <person name="Bonometti L."/>
            <person name="Westerberg I."/>
            <person name="Brannstrom I.O."/>
            <person name="Guillou S."/>
            <person name="Cros-Aarteil S."/>
            <person name="Calhoun S."/>
            <person name="Haridas S."/>
            <person name="Kuo A."/>
            <person name="Mondo S."/>
            <person name="Pangilinan J."/>
            <person name="Riley R."/>
            <person name="Labutti K."/>
            <person name="Andreopoulos B."/>
            <person name="Lipzen A."/>
            <person name="Chen C."/>
            <person name="Yanf M."/>
            <person name="Daum C."/>
            <person name="Ng V."/>
            <person name="Clum A."/>
            <person name="Steindorff A."/>
            <person name="Ohm R."/>
            <person name="Martin F."/>
            <person name="Silar P."/>
            <person name="Natvig D."/>
            <person name="Lalanne C."/>
            <person name="Gautier V."/>
            <person name="Ament-Velasquez S.L."/>
            <person name="Kruys A."/>
            <person name="Hutchinson M.I."/>
            <person name="Powell A.J."/>
            <person name="Barry K."/>
            <person name="Miller A.N."/>
            <person name="Grigoriev I.V."/>
            <person name="Debuchy R."/>
            <person name="Gladieux P."/>
            <person name="Thoren M.H."/>
            <person name="Johannesson H."/>
        </authorList>
    </citation>
    <scope>NUCLEOTIDE SEQUENCE</scope>
    <source>
        <strain evidence="3">SMH2532-1</strain>
    </source>
</reference>
<dbReference type="InterPro" id="IPR020849">
    <property type="entry name" value="Small_GTPase_Ras-type"/>
</dbReference>
<keyword evidence="4" id="KW-1185">Reference proteome</keyword>
<dbReference type="GO" id="GO:0016020">
    <property type="term" value="C:membrane"/>
    <property type="evidence" value="ECO:0007669"/>
    <property type="project" value="InterPro"/>
</dbReference>
<dbReference type="SMART" id="SM00175">
    <property type="entry name" value="RAB"/>
    <property type="match status" value="1"/>
</dbReference>
<dbReference type="Proteomes" id="UP001174936">
    <property type="component" value="Unassembled WGS sequence"/>
</dbReference>
<name>A0AA39YSM5_9PEZI</name>
<gene>
    <name evidence="3" type="ORF">B0T16DRAFT_453304</name>
</gene>
<dbReference type="InterPro" id="IPR005225">
    <property type="entry name" value="Small_GTP-bd"/>
</dbReference>
<dbReference type="GO" id="GO:0003924">
    <property type="term" value="F:GTPase activity"/>
    <property type="evidence" value="ECO:0007669"/>
    <property type="project" value="InterPro"/>
</dbReference>
<accession>A0AA39YSM5</accession>
<dbReference type="SUPFAM" id="SSF52540">
    <property type="entry name" value="P-loop containing nucleoside triphosphate hydrolases"/>
    <property type="match status" value="1"/>
</dbReference>
<organism evidence="3 4">
    <name type="scientific">Cercophora newfieldiana</name>
    <dbReference type="NCBI Taxonomy" id="92897"/>
    <lineage>
        <taxon>Eukaryota</taxon>
        <taxon>Fungi</taxon>
        <taxon>Dikarya</taxon>
        <taxon>Ascomycota</taxon>
        <taxon>Pezizomycotina</taxon>
        <taxon>Sordariomycetes</taxon>
        <taxon>Sordariomycetidae</taxon>
        <taxon>Sordariales</taxon>
        <taxon>Lasiosphaeriaceae</taxon>
        <taxon>Cercophora</taxon>
    </lineage>
</organism>
<dbReference type="PROSITE" id="PS51421">
    <property type="entry name" value="RAS"/>
    <property type="match status" value="1"/>
</dbReference>
<evidence type="ECO:0000313" key="3">
    <source>
        <dbReference type="EMBL" id="KAK0657886.1"/>
    </source>
</evidence>
<proteinExistence type="predicted"/>
<dbReference type="NCBIfam" id="TIGR00231">
    <property type="entry name" value="small_GTP"/>
    <property type="match status" value="1"/>
</dbReference>
<dbReference type="InterPro" id="IPR001806">
    <property type="entry name" value="Small_GTPase"/>
</dbReference>
<protein>
    <submittedName>
        <fullName evidence="3">P-loop containing nucleoside triphosphate hydrolase protein</fullName>
    </submittedName>
</protein>
<evidence type="ECO:0000256" key="1">
    <source>
        <dbReference type="ARBA" id="ARBA00022741"/>
    </source>
</evidence>
<dbReference type="SMART" id="SM00173">
    <property type="entry name" value="RAS"/>
    <property type="match status" value="1"/>
</dbReference>